<evidence type="ECO:0000313" key="2">
    <source>
        <dbReference type="Proteomes" id="UP001139502"/>
    </source>
</evidence>
<reference evidence="1" key="1">
    <citation type="submission" date="2022-06" db="EMBL/GenBank/DDBJ databases">
        <title>Rothia sp. isolated from sandalwood seedling.</title>
        <authorList>
            <person name="Tuikhar N."/>
            <person name="Kirdat K."/>
            <person name="Thorat V."/>
            <person name="Swetha P."/>
            <person name="Padma S."/>
            <person name="Sundararaj R."/>
            <person name="Yadav A."/>
        </authorList>
    </citation>
    <scope>NUCLEOTIDE SEQUENCE</scope>
    <source>
        <strain evidence="1">AR01</strain>
    </source>
</reference>
<dbReference type="SUPFAM" id="SSF54060">
    <property type="entry name" value="His-Me finger endonucleases"/>
    <property type="match status" value="1"/>
</dbReference>
<protein>
    <recommendedName>
        <fullName evidence="3">HNH endonuclease</fullName>
    </recommendedName>
</protein>
<dbReference type="RefSeq" id="WP_254165214.1">
    <property type="nucleotide sequence ID" value="NZ_JANAFB010000006.1"/>
</dbReference>
<evidence type="ECO:0008006" key="3">
    <source>
        <dbReference type="Google" id="ProtNLM"/>
    </source>
</evidence>
<sequence length="112" mass="12728">MIRAHRYSLAQTHGGLEAIAELEACHTCDNPICVRVDAHHVYLGTRVENMADRARRGRHNRQTAAQFWRYQSQQERAGMARALRDHVLAHGWDQSMIAHLLRGATTGQGQLF</sequence>
<evidence type="ECO:0000313" key="1">
    <source>
        <dbReference type="EMBL" id="MCP3425163.1"/>
    </source>
</evidence>
<proteinExistence type="predicted"/>
<name>A0A9X2HHV6_9MICC</name>
<dbReference type="InterPro" id="IPR044925">
    <property type="entry name" value="His-Me_finger_sf"/>
</dbReference>
<keyword evidence="2" id="KW-1185">Reference proteome</keyword>
<gene>
    <name evidence="1" type="ORF">NBM05_03755</name>
</gene>
<dbReference type="Proteomes" id="UP001139502">
    <property type="component" value="Unassembled WGS sequence"/>
</dbReference>
<dbReference type="AlphaFoldDB" id="A0A9X2HHV6"/>
<comment type="caution">
    <text evidence="1">The sequence shown here is derived from an EMBL/GenBank/DDBJ whole genome shotgun (WGS) entry which is preliminary data.</text>
</comment>
<organism evidence="1 2">
    <name type="scientific">Rothia santali</name>
    <dbReference type="NCBI Taxonomy" id="2949643"/>
    <lineage>
        <taxon>Bacteria</taxon>
        <taxon>Bacillati</taxon>
        <taxon>Actinomycetota</taxon>
        <taxon>Actinomycetes</taxon>
        <taxon>Micrococcales</taxon>
        <taxon>Micrococcaceae</taxon>
        <taxon>Rothia</taxon>
    </lineage>
</organism>
<dbReference type="EMBL" id="JANAFB010000006">
    <property type="protein sequence ID" value="MCP3425163.1"/>
    <property type="molecule type" value="Genomic_DNA"/>
</dbReference>
<accession>A0A9X2HHV6</accession>